<gene>
    <name evidence="1" type="ORF">LAZ67_3003029</name>
</gene>
<organism evidence="1 2">
    <name type="scientific">Cordylochernes scorpioides</name>
    <dbReference type="NCBI Taxonomy" id="51811"/>
    <lineage>
        <taxon>Eukaryota</taxon>
        <taxon>Metazoa</taxon>
        <taxon>Ecdysozoa</taxon>
        <taxon>Arthropoda</taxon>
        <taxon>Chelicerata</taxon>
        <taxon>Arachnida</taxon>
        <taxon>Pseudoscorpiones</taxon>
        <taxon>Cheliferoidea</taxon>
        <taxon>Chernetidae</taxon>
        <taxon>Cordylochernes</taxon>
    </lineage>
</organism>
<sequence>MNKIKKFYKEYLSIPYPLDLTVEAAMENYQKFKILLESQIGKQRLTYFRHIIRTNGLEKTLLLGKIQRREEAMSWLEGVKKVTKRSLDVL</sequence>
<accession>A0ABY6K8T4</accession>
<name>A0ABY6K8T4_9ARAC</name>
<proteinExistence type="predicted"/>
<protein>
    <submittedName>
        <fullName evidence="1">Uncharacterized protein</fullName>
    </submittedName>
</protein>
<keyword evidence="2" id="KW-1185">Reference proteome</keyword>
<evidence type="ECO:0000313" key="2">
    <source>
        <dbReference type="Proteomes" id="UP001235939"/>
    </source>
</evidence>
<evidence type="ECO:0000313" key="1">
    <source>
        <dbReference type="EMBL" id="UYV65065.1"/>
    </source>
</evidence>
<reference evidence="1 2" key="1">
    <citation type="submission" date="2022-01" db="EMBL/GenBank/DDBJ databases">
        <title>A chromosomal length assembly of Cordylochernes scorpioides.</title>
        <authorList>
            <person name="Zeh D."/>
            <person name="Zeh J."/>
        </authorList>
    </citation>
    <scope>NUCLEOTIDE SEQUENCE [LARGE SCALE GENOMIC DNA]</scope>
    <source>
        <strain evidence="1">IN4F17</strain>
        <tissue evidence="1">Whole Body</tissue>
    </source>
</reference>
<dbReference type="Proteomes" id="UP001235939">
    <property type="component" value="Chromosome 03"/>
</dbReference>
<dbReference type="EMBL" id="CP092865">
    <property type="protein sequence ID" value="UYV65065.1"/>
    <property type="molecule type" value="Genomic_DNA"/>
</dbReference>